<feature type="compositionally biased region" description="Acidic residues" evidence="1">
    <location>
        <begin position="160"/>
        <end position="183"/>
    </location>
</feature>
<name>A0A8K0J6T6_9HYPO</name>
<evidence type="ECO:0000313" key="2">
    <source>
        <dbReference type="EMBL" id="KAG5926058.1"/>
    </source>
</evidence>
<reference evidence="2" key="1">
    <citation type="journal article" date="2020" name="bioRxiv">
        <title>Whole genome comparisons of ergot fungi reveals the divergence and evolution of species within the genus Claviceps are the result of varying mechanisms driving genome evolution and host range expansion.</title>
        <authorList>
            <person name="Wyka S.A."/>
            <person name="Mondo S.J."/>
            <person name="Liu M."/>
            <person name="Dettman J."/>
            <person name="Nalam V."/>
            <person name="Broders K.D."/>
        </authorList>
    </citation>
    <scope>NUCLEOTIDE SEQUENCE</scope>
    <source>
        <strain evidence="2">CCC 489</strain>
    </source>
</reference>
<organism evidence="2 3">
    <name type="scientific">Claviceps africana</name>
    <dbReference type="NCBI Taxonomy" id="83212"/>
    <lineage>
        <taxon>Eukaryota</taxon>
        <taxon>Fungi</taxon>
        <taxon>Dikarya</taxon>
        <taxon>Ascomycota</taxon>
        <taxon>Pezizomycotina</taxon>
        <taxon>Sordariomycetes</taxon>
        <taxon>Hypocreomycetidae</taxon>
        <taxon>Hypocreales</taxon>
        <taxon>Clavicipitaceae</taxon>
        <taxon>Claviceps</taxon>
    </lineage>
</organism>
<dbReference type="OrthoDB" id="4588713at2759"/>
<dbReference type="Proteomes" id="UP000811619">
    <property type="component" value="Unassembled WGS sequence"/>
</dbReference>
<gene>
    <name evidence="2" type="ORF">E4U42_003692</name>
</gene>
<feature type="compositionally biased region" description="Polar residues" evidence="1">
    <location>
        <begin position="306"/>
        <end position="316"/>
    </location>
</feature>
<keyword evidence="3" id="KW-1185">Reference proteome</keyword>
<feature type="compositionally biased region" description="Basic and acidic residues" evidence="1">
    <location>
        <begin position="429"/>
        <end position="441"/>
    </location>
</feature>
<feature type="region of interest" description="Disordered" evidence="1">
    <location>
        <begin position="423"/>
        <end position="472"/>
    </location>
</feature>
<feature type="compositionally biased region" description="Low complexity" evidence="1">
    <location>
        <begin position="225"/>
        <end position="249"/>
    </location>
</feature>
<protein>
    <submittedName>
        <fullName evidence="2">Uncharacterized protein</fullName>
    </submittedName>
</protein>
<sequence length="584" mass="63072">MDGQPLPESTSPTPSMSASSAAASKQPTYTTAGTIYKPSSSQPLQPPTRRGRSIKWPIGNSSHTSDLALLPMAALSELKTSASNSYMAMQQYTPLQQNYDRAISPLDSQEHLHAKTTADIPDRQLSNTSNSPSISTSDFRVRERPMRKEREVFIGHSSDGEDGDNEAGADNDDDDDDNDDDDVNNNALKNLPVQSLKHLASYSNPTQKAAQKAFQRGARTRPFVLGSSMSSASSSSPSALASLNIPDGSSDGGQGSGTKHLLTTETYTRKRARRDDLSKLDGGFSSTRNSTPVAGPSVPPRAKSAGTETSQGSRMQFLSKNAPLPLTAGPPGQRQFRPMNVEKGLRALSLQPPTLNCDTEEEGAFSNTNLGLRNRGLEYFYEALELTTTSSTASRYHSNAVQMQGVQLPSGIIDSEEETWTISDPVPRLTDDGKAGEERSSLHASLWSPPTLVNSTSSRRGPRPMTDEEYDEHNRKLDESWYGSLNKANNTRVQLTPPAATTTTTTTKHSAYHEVHKYGAVGDGRPTASFTLPEAVDAEEAGTTIPASDSDRSLMKMIKNACNMDNDDEHFPAPFTVINQANAA</sequence>
<dbReference type="AlphaFoldDB" id="A0A8K0J6T6"/>
<feature type="region of interest" description="Disordered" evidence="1">
    <location>
        <begin position="1"/>
        <end position="63"/>
    </location>
</feature>
<accession>A0A8K0J6T6</accession>
<proteinExistence type="predicted"/>
<comment type="caution">
    <text evidence="2">The sequence shown here is derived from an EMBL/GenBank/DDBJ whole genome shotgun (WGS) entry which is preliminary data.</text>
</comment>
<feature type="compositionally biased region" description="Polar residues" evidence="1">
    <location>
        <begin position="25"/>
        <end position="43"/>
    </location>
</feature>
<feature type="region of interest" description="Disordered" evidence="1">
    <location>
        <begin position="100"/>
        <end position="191"/>
    </location>
</feature>
<feature type="compositionally biased region" description="Basic and acidic residues" evidence="1">
    <location>
        <begin position="139"/>
        <end position="153"/>
    </location>
</feature>
<feature type="compositionally biased region" description="Low complexity" evidence="1">
    <location>
        <begin position="126"/>
        <end position="137"/>
    </location>
</feature>
<feature type="region of interest" description="Disordered" evidence="1">
    <location>
        <begin position="225"/>
        <end position="316"/>
    </location>
</feature>
<evidence type="ECO:0000313" key="3">
    <source>
        <dbReference type="Proteomes" id="UP000811619"/>
    </source>
</evidence>
<dbReference type="EMBL" id="SRPY01000310">
    <property type="protein sequence ID" value="KAG5926058.1"/>
    <property type="molecule type" value="Genomic_DNA"/>
</dbReference>
<evidence type="ECO:0000256" key="1">
    <source>
        <dbReference type="SAM" id="MobiDB-lite"/>
    </source>
</evidence>
<feature type="compositionally biased region" description="Low complexity" evidence="1">
    <location>
        <begin position="9"/>
        <end position="24"/>
    </location>
</feature>